<protein>
    <submittedName>
        <fullName evidence="2">Uncharacterized protein</fullName>
    </submittedName>
</protein>
<reference evidence="2 3" key="1">
    <citation type="journal article" date="2019" name="Sci. Rep.">
        <title>Colletotrichum shisoi sp. nov., an anthracnose pathogen of Perilla frutescens in Japan: molecular phylogenetic, morphological and genomic evidence.</title>
        <authorList>
            <person name="Gan P."/>
            <person name="Tsushima A."/>
            <person name="Hiroyama R."/>
            <person name="Narusaka M."/>
            <person name="Takano Y."/>
            <person name="Narusaka Y."/>
            <person name="Kawaradani M."/>
            <person name="Damm U."/>
            <person name="Shirasu K."/>
        </authorList>
    </citation>
    <scope>NUCLEOTIDE SEQUENCE [LARGE SCALE GENOMIC DNA]</scope>
    <source>
        <strain evidence="2 3">PG-2018a</strain>
    </source>
</reference>
<feature type="region of interest" description="Disordered" evidence="1">
    <location>
        <begin position="193"/>
        <end position="228"/>
    </location>
</feature>
<evidence type="ECO:0000313" key="2">
    <source>
        <dbReference type="EMBL" id="TQN68579.1"/>
    </source>
</evidence>
<comment type="caution">
    <text evidence="2">The sequence shown here is derived from an EMBL/GenBank/DDBJ whole genome shotgun (WGS) entry which is preliminary data.</text>
</comment>
<keyword evidence="3" id="KW-1185">Reference proteome</keyword>
<dbReference type="AlphaFoldDB" id="A0A5Q4BPN3"/>
<sequence length="228" mass="24994">MWHRPPLSNPGPPSWPSTRKPGPCLLLALWLDAGFQKNAGFTPTTESRVLDIAGPPSIECGVRILYLYLLSTRKTDPSVIGDGWIIPVNIVALATGPGLKRSTVIAVSSASIPGTLVVLRTWPGMRMGFSVSSRAKRYCRNISKLSLGLAHAQASRALRIALQIPPTPWIWPWQPSRRCRLCHISLRTRPFLAGSSSRRRGQPHPGDAGTVGSTAHAMPRRRCDRDEQ</sequence>
<evidence type="ECO:0000313" key="3">
    <source>
        <dbReference type="Proteomes" id="UP000326340"/>
    </source>
</evidence>
<dbReference type="EMBL" id="PUHP01000671">
    <property type="protein sequence ID" value="TQN68579.1"/>
    <property type="molecule type" value="Genomic_DNA"/>
</dbReference>
<evidence type="ECO:0000256" key="1">
    <source>
        <dbReference type="SAM" id="MobiDB-lite"/>
    </source>
</evidence>
<name>A0A5Q4BPN3_9PEZI</name>
<gene>
    <name evidence="2" type="ORF">CSHISOI_05712</name>
</gene>
<dbReference type="Proteomes" id="UP000326340">
    <property type="component" value="Unassembled WGS sequence"/>
</dbReference>
<accession>A0A5Q4BPN3</accession>
<proteinExistence type="predicted"/>
<organism evidence="2 3">
    <name type="scientific">Colletotrichum shisoi</name>
    <dbReference type="NCBI Taxonomy" id="2078593"/>
    <lineage>
        <taxon>Eukaryota</taxon>
        <taxon>Fungi</taxon>
        <taxon>Dikarya</taxon>
        <taxon>Ascomycota</taxon>
        <taxon>Pezizomycotina</taxon>
        <taxon>Sordariomycetes</taxon>
        <taxon>Hypocreomycetidae</taxon>
        <taxon>Glomerellales</taxon>
        <taxon>Glomerellaceae</taxon>
        <taxon>Colletotrichum</taxon>
        <taxon>Colletotrichum destructivum species complex</taxon>
    </lineage>
</organism>